<dbReference type="SUPFAM" id="SSF103473">
    <property type="entry name" value="MFS general substrate transporter"/>
    <property type="match status" value="1"/>
</dbReference>
<dbReference type="RefSeq" id="WP_034357527.1">
    <property type="nucleotide sequence ID" value="NZ_JHAC01000031.1"/>
</dbReference>
<dbReference type="InterPro" id="IPR036259">
    <property type="entry name" value="MFS_trans_sf"/>
</dbReference>
<evidence type="ECO:0000313" key="2">
    <source>
        <dbReference type="Proteomes" id="UP000020492"/>
    </source>
</evidence>
<dbReference type="EMBL" id="JHAC01000031">
    <property type="protein sequence ID" value="EYB67925.1"/>
    <property type="molecule type" value="Genomic_DNA"/>
</dbReference>
<gene>
    <name evidence="1" type="ORF">DEIPH_ctg031orf0071</name>
</gene>
<sequence>MALLAAPPVAPLMYGGILAFVVGEGIFNASQGALISIAAPVDAQGQVQDGAQALGSLAQMVGPLGGVQLYVRFGPAATFGTGAALVRAAHGLLVRQKHAAPVDARASSSPGNACPSWP</sequence>
<keyword evidence="2" id="KW-1185">Reference proteome</keyword>
<name>A0A016QP52_9DEIO</name>
<evidence type="ECO:0000313" key="1">
    <source>
        <dbReference type="EMBL" id="EYB67925.1"/>
    </source>
</evidence>
<protein>
    <recommendedName>
        <fullName evidence="3">Major facilitator superfamily (MFS) profile domain-containing protein</fullName>
    </recommendedName>
</protein>
<proteinExistence type="predicted"/>
<reference evidence="1 2" key="1">
    <citation type="submission" date="2014-03" db="EMBL/GenBank/DDBJ databases">
        <title>Draft genome sequence of Deinococcus phoenicis 1P10ME.</title>
        <authorList>
            <person name="Stepanov V.G."/>
            <person name="Vaishampayan P."/>
            <person name="Venkateswaran K."/>
            <person name="Fox G.E."/>
        </authorList>
    </citation>
    <scope>NUCLEOTIDE SEQUENCE [LARGE SCALE GENOMIC DNA]</scope>
    <source>
        <strain evidence="1 2">1P10ME</strain>
    </source>
</reference>
<organism evidence="1 2">
    <name type="scientific">Deinococcus phoenicis</name>
    <dbReference type="NCBI Taxonomy" id="1476583"/>
    <lineage>
        <taxon>Bacteria</taxon>
        <taxon>Thermotogati</taxon>
        <taxon>Deinococcota</taxon>
        <taxon>Deinococci</taxon>
        <taxon>Deinococcales</taxon>
        <taxon>Deinococcaceae</taxon>
        <taxon>Deinococcus</taxon>
    </lineage>
</organism>
<evidence type="ECO:0008006" key="3">
    <source>
        <dbReference type="Google" id="ProtNLM"/>
    </source>
</evidence>
<dbReference type="PATRIC" id="fig|1476583.3.peg.2026"/>
<accession>A0A016QP52</accession>
<dbReference type="Gene3D" id="1.20.1250.20">
    <property type="entry name" value="MFS general substrate transporter like domains"/>
    <property type="match status" value="1"/>
</dbReference>
<comment type="caution">
    <text evidence="1">The sequence shown here is derived from an EMBL/GenBank/DDBJ whole genome shotgun (WGS) entry which is preliminary data.</text>
</comment>
<dbReference type="AlphaFoldDB" id="A0A016QP52"/>
<dbReference type="Proteomes" id="UP000020492">
    <property type="component" value="Unassembled WGS sequence"/>
</dbReference>